<accession>A0A3Q7EDM7</accession>
<reference evidence="2" key="1">
    <citation type="journal article" date="2012" name="Nature">
        <title>The tomato genome sequence provides insights into fleshy fruit evolution.</title>
        <authorList>
            <consortium name="Tomato Genome Consortium"/>
        </authorList>
    </citation>
    <scope>NUCLEOTIDE SEQUENCE [LARGE SCALE GENOMIC DNA]</scope>
    <source>
        <strain evidence="2">cv. Heinz 1706</strain>
    </source>
</reference>
<dbReference type="Proteomes" id="UP000004994">
    <property type="component" value="Chromosome 1"/>
</dbReference>
<keyword evidence="3" id="KW-1185">Reference proteome</keyword>
<protein>
    <submittedName>
        <fullName evidence="2">Uncharacterized protein</fullName>
    </submittedName>
</protein>
<reference evidence="2" key="2">
    <citation type="submission" date="2019-01" db="UniProtKB">
        <authorList>
            <consortium name="EnsemblPlants"/>
        </authorList>
    </citation>
    <scope>IDENTIFICATION</scope>
    <source>
        <strain evidence="2">cv. Heinz 1706</strain>
    </source>
</reference>
<dbReference type="EnsemblPlants" id="Solyc01g038235.1.1">
    <property type="protein sequence ID" value="Solyc01g038235.1.1"/>
    <property type="gene ID" value="Solyc01g038235.1"/>
</dbReference>
<name>A0A3Q7EDM7_SOLLC</name>
<feature type="region of interest" description="Disordered" evidence="1">
    <location>
        <begin position="66"/>
        <end position="101"/>
    </location>
</feature>
<evidence type="ECO:0000313" key="3">
    <source>
        <dbReference type="Proteomes" id="UP000004994"/>
    </source>
</evidence>
<dbReference type="Gramene" id="Solyc01g038235.1.1">
    <property type="protein sequence ID" value="Solyc01g038235.1.1"/>
    <property type="gene ID" value="Solyc01g038235.1"/>
</dbReference>
<organism evidence="2">
    <name type="scientific">Solanum lycopersicum</name>
    <name type="common">Tomato</name>
    <name type="synonym">Lycopersicon esculentum</name>
    <dbReference type="NCBI Taxonomy" id="4081"/>
    <lineage>
        <taxon>Eukaryota</taxon>
        <taxon>Viridiplantae</taxon>
        <taxon>Streptophyta</taxon>
        <taxon>Embryophyta</taxon>
        <taxon>Tracheophyta</taxon>
        <taxon>Spermatophyta</taxon>
        <taxon>Magnoliopsida</taxon>
        <taxon>eudicotyledons</taxon>
        <taxon>Gunneridae</taxon>
        <taxon>Pentapetalae</taxon>
        <taxon>asterids</taxon>
        <taxon>lamiids</taxon>
        <taxon>Solanales</taxon>
        <taxon>Solanaceae</taxon>
        <taxon>Solanoideae</taxon>
        <taxon>Solaneae</taxon>
        <taxon>Solanum</taxon>
        <taxon>Solanum subgen. Lycopersicon</taxon>
    </lineage>
</organism>
<evidence type="ECO:0000256" key="1">
    <source>
        <dbReference type="SAM" id="MobiDB-lite"/>
    </source>
</evidence>
<dbReference type="InParanoid" id="A0A3Q7EDM7"/>
<dbReference type="PANTHER" id="PTHR33187">
    <property type="entry name" value="WU:FI09B08"/>
    <property type="match status" value="1"/>
</dbReference>
<proteinExistence type="predicted"/>
<sequence>MASYPVGNIQRVVQRQASNVIIACGLHTSTHDRTTSGMAYHHRPWIAYMAWNSIISLGQHTRSNDVGRGMPSSHLANIHGQKNSSDSNDVRRGMPSSYLDSKHDRMMTGVACLYGPWETH</sequence>
<dbReference type="AlphaFoldDB" id="A0A3Q7EDM7"/>
<evidence type="ECO:0000313" key="2">
    <source>
        <dbReference type="EnsemblPlants" id="Solyc01g038235.1.1"/>
    </source>
</evidence>
<dbReference type="PANTHER" id="PTHR33187:SF11">
    <property type="entry name" value="AMINOTRANSFERASE-LIKE PLANT MOBILE DOMAIN-CONTAINING PROTEIN"/>
    <property type="match status" value="1"/>
</dbReference>